<dbReference type="AlphaFoldDB" id="A0AAW0WPV2"/>
<feature type="compositionally biased region" description="Polar residues" evidence="1">
    <location>
        <begin position="466"/>
        <end position="500"/>
    </location>
</feature>
<feature type="compositionally biased region" description="Low complexity" evidence="1">
    <location>
        <begin position="743"/>
        <end position="752"/>
    </location>
</feature>
<evidence type="ECO:0000256" key="2">
    <source>
        <dbReference type="SAM" id="Phobius"/>
    </source>
</evidence>
<feature type="compositionally biased region" description="Polar residues" evidence="1">
    <location>
        <begin position="144"/>
        <end position="164"/>
    </location>
</feature>
<evidence type="ECO:0000313" key="4">
    <source>
        <dbReference type="Proteomes" id="UP001445076"/>
    </source>
</evidence>
<feature type="compositionally biased region" description="Polar residues" evidence="1">
    <location>
        <begin position="583"/>
        <end position="593"/>
    </location>
</feature>
<gene>
    <name evidence="3" type="ORF">OTU49_006094</name>
</gene>
<feature type="region of interest" description="Disordered" evidence="1">
    <location>
        <begin position="455"/>
        <end position="500"/>
    </location>
</feature>
<dbReference type="Proteomes" id="UP001445076">
    <property type="component" value="Unassembled WGS sequence"/>
</dbReference>
<reference evidence="3 4" key="1">
    <citation type="journal article" date="2024" name="BMC Genomics">
        <title>Genome assembly of redclaw crayfish (Cherax quadricarinatus) provides insights into its immune adaptation and hypoxia tolerance.</title>
        <authorList>
            <person name="Liu Z."/>
            <person name="Zheng J."/>
            <person name="Li H."/>
            <person name="Fang K."/>
            <person name="Wang S."/>
            <person name="He J."/>
            <person name="Zhou D."/>
            <person name="Weng S."/>
            <person name="Chi M."/>
            <person name="Gu Z."/>
            <person name="He J."/>
            <person name="Li F."/>
            <person name="Wang M."/>
        </authorList>
    </citation>
    <scope>NUCLEOTIDE SEQUENCE [LARGE SCALE GENOMIC DNA]</scope>
    <source>
        <strain evidence="3">ZL_2023a</strain>
    </source>
</reference>
<feature type="compositionally biased region" description="Basic and acidic residues" evidence="1">
    <location>
        <begin position="567"/>
        <end position="578"/>
    </location>
</feature>
<keyword evidence="2" id="KW-0812">Transmembrane</keyword>
<feature type="region of interest" description="Disordered" evidence="1">
    <location>
        <begin position="252"/>
        <end position="272"/>
    </location>
</feature>
<feature type="region of interest" description="Disordered" evidence="1">
    <location>
        <begin position="203"/>
        <end position="234"/>
    </location>
</feature>
<feature type="region of interest" description="Disordered" evidence="1">
    <location>
        <begin position="554"/>
        <end position="688"/>
    </location>
</feature>
<comment type="caution">
    <text evidence="3">The sequence shown here is derived from an EMBL/GenBank/DDBJ whole genome shotgun (WGS) entry which is preliminary data.</text>
</comment>
<feature type="compositionally biased region" description="Polar residues" evidence="1">
    <location>
        <begin position="409"/>
        <end position="428"/>
    </location>
</feature>
<organism evidence="3 4">
    <name type="scientific">Cherax quadricarinatus</name>
    <name type="common">Australian red claw crayfish</name>
    <dbReference type="NCBI Taxonomy" id="27406"/>
    <lineage>
        <taxon>Eukaryota</taxon>
        <taxon>Metazoa</taxon>
        <taxon>Ecdysozoa</taxon>
        <taxon>Arthropoda</taxon>
        <taxon>Crustacea</taxon>
        <taxon>Multicrustacea</taxon>
        <taxon>Malacostraca</taxon>
        <taxon>Eumalacostraca</taxon>
        <taxon>Eucarida</taxon>
        <taxon>Decapoda</taxon>
        <taxon>Pleocyemata</taxon>
        <taxon>Astacidea</taxon>
        <taxon>Parastacoidea</taxon>
        <taxon>Parastacidae</taxon>
        <taxon>Cherax</taxon>
    </lineage>
</organism>
<evidence type="ECO:0000256" key="1">
    <source>
        <dbReference type="SAM" id="MobiDB-lite"/>
    </source>
</evidence>
<accession>A0AAW0WPV2</accession>
<feature type="region of interest" description="Disordered" evidence="1">
    <location>
        <begin position="409"/>
        <end position="429"/>
    </location>
</feature>
<feature type="region of interest" description="Disordered" evidence="1">
    <location>
        <begin position="134"/>
        <end position="175"/>
    </location>
</feature>
<proteinExistence type="predicted"/>
<feature type="compositionally biased region" description="Basic and acidic residues" evidence="1">
    <location>
        <begin position="218"/>
        <end position="227"/>
    </location>
</feature>
<keyword evidence="2" id="KW-0472">Membrane</keyword>
<dbReference type="EMBL" id="JARKIK010000051">
    <property type="protein sequence ID" value="KAK8734263.1"/>
    <property type="molecule type" value="Genomic_DNA"/>
</dbReference>
<feature type="compositionally biased region" description="Basic residues" evidence="1">
    <location>
        <begin position="759"/>
        <end position="774"/>
    </location>
</feature>
<feature type="compositionally biased region" description="Polar residues" evidence="1">
    <location>
        <begin position="629"/>
        <end position="648"/>
    </location>
</feature>
<protein>
    <submittedName>
        <fullName evidence="3">Uncharacterized protein</fullName>
    </submittedName>
</protein>
<feature type="region of interest" description="Disordered" evidence="1">
    <location>
        <begin position="721"/>
        <end position="789"/>
    </location>
</feature>
<keyword evidence="2" id="KW-1133">Transmembrane helix</keyword>
<feature type="transmembrane region" description="Helical" evidence="2">
    <location>
        <begin position="43"/>
        <end position="62"/>
    </location>
</feature>
<feature type="region of interest" description="Disordered" evidence="1">
    <location>
        <begin position="350"/>
        <end position="397"/>
    </location>
</feature>
<keyword evidence="4" id="KW-1185">Reference proteome</keyword>
<feature type="compositionally biased region" description="Low complexity" evidence="1">
    <location>
        <begin position="675"/>
        <end position="688"/>
    </location>
</feature>
<name>A0AAW0WPV2_CHEQU</name>
<evidence type="ECO:0000313" key="3">
    <source>
        <dbReference type="EMBL" id="KAK8734263.1"/>
    </source>
</evidence>
<sequence length="789" mass="86252">MGWARAVVAVVMSIISLAVLSLHVALCVHYPSPLFAVTLLLNPSLWMFLGAAGMGCALALTYRERQRKVRAALCTTCHARYGATLDSKCRGSESQWRDGHGQRGPSRAIYSYNGNSHKFYASYGTINEKQNVNMKSPPLLDATSGRNTTKQSASSPLNIKSPISSEPPDTKSNDRIALSVVEDKDSEDMFELQKRLELKTNGEVKLASLPQDGNGPETRAEIPRSGDIEQQPSENPSLLSLTEATLMPAVNGDASVDSQGAGDSDSRTSSTSLEERLPCDCLARYAVMNYRSRQQYYRAAAYGSNYRRHYTHQEIRAIGKYHKKLLMHCKLRDPNDVPVELFAARHSSVENCPREKNVSSKRAMAGGCSDGAPTSRKPSDTHETNSYRSPQIGDRHAKTGIEADQARLKSNLSTSARTRPETIASSEPVSPENRFFTLGKVKGKDFYYPPTAQLLPVKHSPPSPIQTPTIGQWSTASPPSVTSESLHQNPTQDQSNHDSIQSPIHEVSQNQEPQCQDLDVASVSSESGLLPASNKASLVGRDFLKSPLWRSFRGSKKEPKTSVGVDVEEHSQSSHHDDDSDSAQPESIGSQHRSGQHRLRSLLSSSRRVLTKPKRMRFSGSSERRTPWRMSQASPSSTSRDNPDSVTSPKERRSLSLTSNMRKSAKFMATSKKGSTSASPLPSSPARAVKSLVMRNIHRTTGKSSRSSGFALTPETTASFAVCPSDTADSREPQAVSPPPYSASPASTSSSPCQSVRPKERKKQKTRLKSKHHTGSTDSVMLLSDDTTE</sequence>